<gene>
    <name evidence="2" type="ORF">JDO7802_02675</name>
</gene>
<dbReference type="PANTHER" id="PTHR35175:SF2">
    <property type="entry name" value="DUF1289 DOMAIN-CONTAINING PROTEIN"/>
    <property type="match status" value="1"/>
</dbReference>
<protein>
    <submittedName>
        <fullName evidence="2">Putative Fe-S protein</fullName>
    </submittedName>
</protein>
<dbReference type="EMBL" id="CXSU01000012">
    <property type="protein sequence ID" value="CTQ50649.1"/>
    <property type="molecule type" value="Genomic_DNA"/>
</dbReference>
<dbReference type="Pfam" id="PF06945">
    <property type="entry name" value="DUF1289"/>
    <property type="match status" value="1"/>
</dbReference>
<evidence type="ECO:0000256" key="1">
    <source>
        <dbReference type="SAM" id="MobiDB-lite"/>
    </source>
</evidence>
<sequence>MTNDPTSDRIWTRAEIESPCVKLCVVHPQTRRCAGCHRTIDEIAVWSRLSPEDRRSVMDQLPARAAESAVRRGGRAGRIKREP</sequence>
<accession>A0A0M6YLE1</accession>
<dbReference type="PANTHER" id="PTHR35175">
    <property type="entry name" value="DUF1289 DOMAIN-CONTAINING PROTEIN"/>
    <property type="match status" value="1"/>
</dbReference>
<dbReference type="Proteomes" id="UP000049222">
    <property type="component" value="Unassembled WGS sequence"/>
</dbReference>
<feature type="compositionally biased region" description="Basic residues" evidence="1">
    <location>
        <begin position="72"/>
        <end position="83"/>
    </location>
</feature>
<name>A0A0M6YLE1_9RHOB</name>
<dbReference type="InterPro" id="IPR010710">
    <property type="entry name" value="DUF1289"/>
</dbReference>
<reference evidence="2 3" key="1">
    <citation type="submission" date="2015-07" db="EMBL/GenBank/DDBJ databases">
        <authorList>
            <person name="Noorani M."/>
        </authorList>
    </citation>
    <scope>NUCLEOTIDE SEQUENCE [LARGE SCALE GENOMIC DNA]</scope>
    <source>
        <strain evidence="2 3">CECT 7802</strain>
    </source>
</reference>
<dbReference type="AlphaFoldDB" id="A0A0M6YLE1"/>
<keyword evidence="3" id="KW-1185">Reference proteome</keyword>
<organism evidence="2 3">
    <name type="scientific">Jannaschia donghaensis</name>
    <dbReference type="NCBI Taxonomy" id="420998"/>
    <lineage>
        <taxon>Bacteria</taxon>
        <taxon>Pseudomonadati</taxon>
        <taxon>Pseudomonadota</taxon>
        <taxon>Alphaproteobacteria</taxon>
        <taxon>Rhodobacterales</taxon>
        <taxon>Roseobacteraceae</taxon>
        <taxon>Jannaschia</taxon>
    </lineage>
</organism>
<proteinExistence type="predicted"/>
<evidence type="ECO:0000313" key="2">
    <source>
        <dbReference type="EMBL" id="CTQ50649.1"/>
    </source>
</evidence>
<dbReference type="RefSeq" id="WP_055086318.1">
    <property type="nucleotide sequence ID" value="NZ_CXSU01000012.1"/>
</dbReference>
<dbReference type="STRING" id="420998.JDO7802_02675"/>
<feature type="region of interest" description="Disordered" evidence="1">
    <location>
        <begin position="63"/>
        <end position="83"/>
    </location>
</feature>
<dbReference type="OrthoDB" id="9811423at2"/>
<evidence type="ECO:0000313" key="3">
    <source>
        <dbReference type="Proteomes" id="UP000049222"/>
    </source>
</evidence>